<dbReference type="Pfam" id="PF04500">
    <property type="entry name" value="FLYWCH"/>
    <property type="match status" value="1"/>
</dbReference>
<keyword evidence="6" id="KW-1185">Reference proteome</keyword>
<keyword evidence="1" id="KW-0479">Metal-binding</keyword>
<keyword evidence="2" id="KW-0863">Zinc-finger</keyword>
<dbReference type="AlphaFoldDB" id="A0A0C2M6R1"/>
<dbReference type="EMBL" id="JWZT01004881">
    <property type="protein sequence ID" value="KII62715.1"/>
    <property type="molecule type" value="Genomic_DNA"/>
</dbReference>
<dbReference type="InterPro" id="IPR007588">
    <property type="entry name" value="Znf_FLYWCH"/>
</dbReference>
<evidence type="ECO:0000259" key="4">
    <source>
        <dbReference type="Pfam" id="PF04500"/>
    </source>
</evidence>
<dbReference type="OrthoDB" id="167578at2759"/>
<organism evidence="5 6">
    <name type="scientific">Thelohanellus kitauei</name>
    <name type="common">Myxosporean</name>
    <dbReference type="NCBI Taxonomy" id="669202"/>
    <lineage>
        <taxon>Eukaryota</taxon>
        <taxon>Metazoa</taxon>
        <taxon>Cnidaria</taxon>
        <taxon>Myxozoa</taxon>
        <taxon>Myxosporea</taxon>
        <taxon>Bivalvulida</taxon>
        <taxon>Platysporina</taxon>
        <taxon>Myxobolidae</taxon>
        <taxon>Thelohanellus</taxon>
    </lineage>
</organism>
<dbReference type="Proteomes" id="UP000031668">
    <property type="component" value="Unassembled WGS sequence"/>
</dbReference>
<evidence type="ECO:0000256" key="2">
    <source>
        <dbReference type="ARBA" id="ARBA00022771"/>
    </source>
</evidence>
<evidence type="ECO:0000313" key="5">
    <source>
        <dbReference type="EMBL" id="KII62715.1"/>
    </source>
</evidence>
<feature type="domain" description="FLYWCH-type" evidence="4">
    <location>
        <begin position="11"/>
        <end position="67"/>
    </location>
</feature>
<name>A0A0C2M6R1_THEKT</name>
<proteinExistence type="predicted"/>
<keyword evidence="3" id="KW-0862">Zinc</keyword>
<sequence length="115" mass="13160">MTDNIQFGIIKRGNLSVIYNGHEYWKYKETSPGRVTWRCIKLEVFKCKATLTTLNDTYLHQNFDHNHGGNLSTALARKAVGMMKLCFSPVPRYANTARTCSYGFYKESVTKPITT</sequence>
<comment type="caution">
    <text evidence="5">The sequence shown here is derived from an EMBL/GenBank/DDBJ whole genome shotgun (WGS) entry which is preliminary data.</text>
</comment>
<protein>
    <recommendedName>
        <fullName evidence="4">FLYWCH-type domain-containing protein</fullName>
    </recommendedName>
</protein>
<accession>A0A0C2M6R1</accession>
<dbReference type="Gene3D" id="2.20.25.240">
    <property type="match status" value="1"/>
</dbReference>
<dbReference type="GO" id="GO:0008270">
    <property type="term" value="F:zinc ion binding"/>
    <property type="evidence" value="ECO:0007669"/>
    <property type="project" value="UniProtKB-KW"/>
</dbReference>
<reference evidence="5 6" key="1">
    <citation type="journal article" date="2014" name="Genome Biol. Evol.">
        <title>The genome of the myxosporean Thelohanellus kitauei shows adaptations to nutrient acquisition within its fish host.</title>
        <authorList>
            <person name="Yang Y."/>
            <person name="Xiong J."/>
            <person name="Zhou Z."/>
            <person name="Huo F."/>
            <person name="Miao W."/>
            <person name="Ran C."/>
            <person name="Liu Y."/>
            <person name="Zhang J."/>
            <person name="Feng J."/>
            <person name="Wang M."/>
            <person name="Wang M."/>
            <person name="Wang L."/>
            <person name="Yao B."/>
        </authorList>
    </citation>
    <scope>NUCLEOTIDE SEQUENCE [LARGE SCALE GENOMIC DNA]</scope>
    <source>
        <strain evidence="5">Wuqing</strain>
    </source>
</reference>
<gene>
    <name evidence="5" type="ORF">RF11_12596</name>
</gene>
<evidence type="ECO:0000256" key="1">
    <source>
        <dbReference type="ARBA" id="ARBA00022723"/>
    </source>
</evidence>
<evidence type="ECO:0000313" key="6">
    <source>
        <dbReference type="Proteomes" id="UP000031668"/>
    </source>
</evidence>
<evidence type="ECO:0000256" key="3">
    <source>
        <dbReference type="ARBA" id="ARBA00022833"/>
    </source>
</evidence>